<dbReference type="OrthoDB" id="9812260at2"/>
<evidence type="ECO:0000256" key="4">
    <source>
        <dbReference type="SAM" id="SignalP"/>
    </source>
</evidence>
<reference evidence="6 7" key="1">
    <citation type="submission" date="2018-02" db="EMBL/GenBank/DDBJ databases">
        <title>Solimicrobium silvestre gen. nov., sp. nov., isolated from alpine forest soil.</title>
        <authorList>
            <person name="Margesin R."/>
            <person name="Albuquerque L."/>
            <person name="Zhang D.-C."/>
            <person name="Froufe H.J.C."/>
            <person name="Severino R."/>
            <person name="Roxo I."/>
            <person name="Egas C."/>
            <person name="Da Costa M.S."/>
        </authorList>
    </citation>
    <scope>NUCLEOTIDE SEQUENCE [LARGE SCALE GENOMIC DNA]</scope>
    <source>
        <strain evidence="6 7">S20-91</strain>
    </source>
</reference>
<keyword evidence="3" id="KW-0812">Transmembrane</keyword>
<proteinExistence type="predicted"/>
<dbReference type="Gene3D" id="3.30.70.270">
    <property type="match status" value="1"/>
</dbReference>
<feature type="transmembrane region" description="Helical" evidence="3">
    <location>
        <begin position="270"/>
        <end position="287"/>
    </location>
</feature>
<dbReference type="Pfam" id="PF00990">
    <property type="entry name" value="GGDEF"/>
    <property type="match status" value="1"/>
</dbReference>
<feature type="transmembrane region" description="Helical" evidence="3">
    <location>
        <begin position="176"/>
        <end position="199"/>
    </location>
</feature>
<dbReference type="SUPFAM" id="SSF55073">
    <property type="entry name" value="Nucleotide cyclase"/>
    <property type="match status" value="1"/>
</dbReference>
<evidence type="ECO:0000259" key="5">
    <source>
        <dbReference type="PROSITE" id="PS50887"/>
    </source>
</evidence>
<feature type="transmembrane region" description="Helical" evidence="3">
    <location>
        <begin position="235"/>
        <end position="258"/>
    </location>
</feature>
<dbReference type="PROSITE" id="PS50887">
    <property type="entry name" value="GGDEF"/>
    <property type="match status" value="1"/>
</dbReference>
<dbReference type="InterPro" id="IPR029787">
    <property type="entry name" value="Nucleotide_cyclase"/>
</dbReference>
<evidence type="ECO:0000313" key="7">
    <source>
        <dbReference type="Proteomes" id="UP000237839"/>
    </source>
</evidence>
<dbReference type="Proteomes" id="UP000237839">
    <property type="component" value="Unassembled WGS sequence"/>
</dbReference>
<dbReference type="EMBL" id="PUGF01000021">
    <property type="protein sequence ID" value="PRC91611.1"/>
    <property type="molecule type" value="Genomic_DNA"/>
</dbReference>
<comment type="catalytic activity">
    <reaction evidence="2">
        <text>2 GTP = 3',3'-c-di-GMP + 2 diphosphate</text>
        <dbReference type="Rhea" id="RHEA:24898"/>
        <dbReference type="ChEBI" id="CHEBI:33019"/>
        <dbReference type="ChEBI" id="CHEBI:37565"/>
        <dbReference type="ChEBI" id="CHEBI:58805"/>
        <dbReference type="EC" id="2.7.7.65"/>
    </reaction>
</comment>
<gene>
    <name evidence="6" type="ORF">S2091_3727</name>
</gene>
<evidence type="ECO:0000256" key="2">
    <source>
        <dbReference type="ARBA" id="ARBA00034247"/>
    </source>
</evidence>
<dbReference type="AlphaFoldDB" id="A0A2S9GV77"/>
<evidence type="ECO:0000256" key="1">
    <source>
        <dbReference type="ARBA" id="ARBA00012528"/>
    </source>
</evidence>
<dbReference type="PANTHER" id="PTHR45138">
    <property type="entry name" value="REGULATORY COMPONENTS OF SENSORY TRANSDUCTION SYSTEM"/>
    <property type="match status" value="1"/>
</dbReference>
<dbReference type="InterPro" id="IPR000160">
    <property type="entry name" value="GGDEF_dom"/>
</dbReference>
<dbReference type="CDD" id="cd01949">
    <property type="entry name" value="GGDEF"/>
    <property type="match status" value="1"/>
</dbReference>
<evidence type="ECO:0000313" key="6">
    <source>
        <dbReference type="EMBL" id="PRC91611.1"/>
    </source>
</evidence>
<organism evidence="6 7">
    <name type="scientific">Solimicrobium silvestre</name>
    <dbReference type="NCBI Taxonomy" id="2099400"/>
    <lineage>
        <taxon>Bacteria</taxon>
        <taxon>Pseudomonadati</taxon>
        <taxon>Pseudomonadota</taxon>
        <taxon>Betaproteobacteria</taxon>
        <taxon>Burkholderiales</taxon>
        <taxon>Oxalobacteraceae</taxon>
        <taxon>Solimicrobium</taxon>
    </lineage>
</organism>
<keyword evidence="3" id="KW-1133">Transmembrane helix</keyword>
<feature type="signal peptide" evidence="4">
    <location>
        <begin position="1"/>
        <end position="28"/>
    </location>
</feature>
<keyword evidence="3" id="KW-0472">Membrane</keyword>
<dbReference type="GO" id="GO:0052621">
    <property type="term" value="F:diguanylate cyclase activity"/>
    <property type="evidence" value="ECO:0007669"/>
    <property type="project" value="UniProtKB-EC"/>
</dbReference>
<comment type="caution">
    <text evidence="6">The sequence shown here is derived from an EMBL/GenBank/DDBJ whole genome shotgun (WGS) entry which is preliminary data.</text>
</comment>
<dbReference type="FunFam" id="3.30.70.270:FF:000001">
    <property type="entry name" value="Diguanylate cyclase domain protein"/>
    <property type="match status" value="1"/>
</dbReference>
<keyword evidence="7" id="KW-1185">Reference proteome</keyword>
<dbReference type="PANTHER" id="PTHR45138:SF9">
    <property type="entry name" value="DIGUANYLATE CYCLASE DGCM-RELATED"/>
    <property type="match status" value="1"/>
</dbReference>
<feature type="transmembrane region" description="Helical" evidence="3">
    <location>
        <begin position="206"/>
        <end position="223"/>
    </location>
</feature>
<protein>
    <recommendedName>
        <fullName evidence="1">diguanylate cyclase</fullName>
        <ecNumber evidence="1">2.7.7.65</ecNumber>
    </recommendedName>
</protein>
<keyword evidence="4" id="KW-0732">Signal</keyword>
<feature type="domain" description="GGDEF" evidence="5">
    <location>
        <begin position="464"/>
        <end position="600"/>
    </location>
</feature>
<dbReference type="InterPro" id="IPR043128">
    <property type="entry name" value="Rev_trsase/Diguanyl_cyclase"/>
</dbReference>
<dbReference type="InterPro" id="IPR050469">
    <property type="entry name" value="Diguanylate_Cyclase"/>
</dbReference>
<accession>A0A2S9GV77</accession>
<sequence>MTRTPFRLSVILAFQFVLLCIAAGNCHAQTTLKEEIFSTYCGAADLSLQPQNIAVIWQPMIDTALLIPPKGRCWMRLSAQNQRSDTNGSAYLILQRSPLIDTVLFDGQGKEITQSTHDRQSELAIEIGRRILFPTAALSNGPLYVRFNSSNPIFQERVINKGFSPLSVGVMEQQRLLMTTIFAAVVLLTSAMFIASFGIALRDLDFGIYSIYTFALGVTLIAWDQVDLPIVGINYGWVWQFGCPISEAMLCWLAIRFGKFDRHSIVVSRILKLVIAFNVLLLLWSMLAKIGVPVMPMPFDRFSYDNWQDVLIGALIMIGSWRGGRRGERDCYLLLLSLTPSMISDFINRIWDPAIAPFLQSSLGYALPHWLNKTIHFNGSLTWLALPMIFCFALARRSLLLHRSLIDERKLLEERVFDRTMELHSAMKELELLATTDSLTGLANRRSMNEWINHEIERSCRFHKPLALCMIDIDHFKNINDTFGHATGDLAIAAIAKTFNETIRKTDIASRYGGEEFLLLMPETDEIEASVVTERLREAIQALQLYSDDNHVFAVTASIGVAFFDHQAAEDTMSKLLNRVDKALYRAKNAGRNQVAFSSSQFSADAAFSN</sequence>
<dbReference type="RefSeq" id="WP_105533476.1">
    <property type="nucleotide sequence ID" value="NZ_PUGF01000021.1"/>
</dbReference>
<dbReference type="SMART" id="SM00267">
    <property type="entry name" value="GGDEF"/>
    <property type="match status" value="1"/>
</dbReference>
<dbReference type="NCBIfam" id="TIGR00254">
    <property type="entry name" value="GGDEF"/>
    <property type="match status" value="1"/>
</dbReference>
<name>A0A2S9GV77_9BURK</name>
<dbReference type="EC" id="2.7.7.65" evidence="1"/>
<feature type="chain" id="PRO_5015709445" description="diguanylate cyclase" evidence="4">
    <location>
        <begin position="29"/>
        <end position="610"/>
    </location>
</feature>
<evidence type="ECO:0000256" key="3">
    <source>
        <dbReference type="SAM" id="Phobius"/>
    </source>
</evidence>